<keyword evidence="3" id="KW-1185">Reference proteome</keyword>
<feature type="region of interest" description="Disordered" evidence="1">
    <location>
        <begin position="52"/>
        <end position="104"/>
    </location>
</feature>
<comment type="caution">
    <text evidence="2">The sequence shown here is derived from an EMBL/GenBank/DDBJ whole genome shotgun (WGS) entry which is preliminary data.</text>
</comment>
<reference evidence="2 3" key="1">
    <citation type="submission" date="2019-04" db="EMBL/GenBank/DDBJ databases">
        <title>Chromosome genome assembly for Takifugu flavidus.</title>
        <authorList>
            <person name="Xiao S."/>
        </authorList>
    </citation>
    <scope>NUCLEOTIDE SEQUENCE [LARGE SCALE GENOMIC DNA]</scope>
    <source>
        <strain evidence="2">HTHZ2018</strain>
        <tissue evidence="2">Muscle</tissue>
    </source>
</reference>
<feature type="compositionally biased region" description="Low complexity" evidence="1">
    <location>
        <begin position="86"/>
        <end position="95"/>
    </location>
</feature>
<gene>
    <name evidence="2" type="ORF">D4764_05G0006800</name>
</gene>
<proteinExistence type="predicted"/>
<feature type="region of interest" description="Disordered" evidence="1">
    <location>
        <begin position="1"/>
        <end position="38"/>
    </location>
</feature>
<name>A0A5C6N4F1_9TELE</name>
<evidence type="ECO:0000313" key="2">
    <source>
        <dbReference type="EMBL" id="TWW60590.1"/>
    </source>
</evidence>
<organism evidence="2 3">
    <name type="scientific">Takifugu flavidus</name>
    <name type="common">sansaifugu</name>
    <dbReference type="NCBI Taxonomy" id="433684"/>
    <lineage>
        <taxon>Eukaryota</taxon>
        <taxon>Metazoa</taxon>
        <taxon>Chordata</taxon>
        <taxon>Craniata</taxon>
        <taxon>Vertebrata</taxon>
        <taxon>Euteleostomi</taxon>
        <taxon>Actinopterygii</taxon>
        <taxon>Neopterygii</taxon>
        <taxon>Teleostei</taxon>
        <taxon>Neoteleostei</taxon>
        <taxon>Acanthomorphata</taxon>
        <taxon>Eupercaria</taxon>
        <taxon>Tetraodontiformes</taxon>
        <taxon>Tetradontoidea</taxon>
        <taxon>Tetraodontidae</taxon>
        <taxon>Takifugu</taxon>
    </lineage>
</organism>
<evidence type="ECO:0000313" key="3">
    <source>
        <dbReference type="Proteomes" id="UP000324091"/>
    </source>
</evidence>
<sequence>MQQPRGPENQRGEKPSSADSGQKPLTLAPFLRPADADTDAGCSAMWWVRSPSVSDTAARHCPPPDSDTDRQATLSMLLGRPDSDARPSPSDSSRSQLSELDPRV</sequence>
<protein>
    <submittedName>
        <fullName evidence="2">Uncharacterized protein</fullName>
    </submittedName>
</protein>
<accession>A0A5C6N4F1</accession>
<dbReference type="EMBL" id="RHFK02000018">
    <property type="protein sequence ID" value="TWW60590.1"/>
    <property type="molecule type" value="Genomic_DNA"/>
</dbReference>
<dbReference type="AlphaFoldDB" id="A0A5C6N4F1"/>
<evidence type="ECO:0000256" key="1">
    <source>
        <dbReference type="SAM" id="MobiDB-lite"/>
    </source>
</evidence>
<dbReference type="Proteomes" id="UP000324091">
    <property type="component" value="Chromosome 5"/>
</dbReference>